<keyword evidence="3" id="KW-1003">Cell membrane</keyword>
<dbReference type="Gene3D" id="3.40.190.10">
    <property type="entry name" value="Periplasmic binding protein-like II"/>
    <property type="match status" value="2"/>
</dbReference>
<evidence type="ECO:0000256" key="3">
    <source>
        <dbReference type="ARBA" id="ARBA00022475"/>
    </source>
</evidence>
<keyword evidence="4" id="KW-0997">Cell inner membrane</keyword>
<dbReference type="PANTHER" id="PTHR30024">
    <property type="entry name" value="ALIPHATIC SULFONATES-BINDING PROTEIN-RELATED"/>
    <property type="match status" value="1"/>
</dbReference>
<name>A0A1I0AFG6_9FIRM</name>
<dbReference type="InterPro" id="IPR044527">
    <property type="entry name" value="NrtA/CpmA_ABC-bd_dom"/>
</dbReference>
<dbReference type="Pfam" id="PF13379">
    <property type="entry name" value="NMT1_2"/>
    <property type="match status" value="1"/>
</dbReference>
<evidence type="ECO:0000313" key="7">
    <source>
        <dbReference type="EMBL" id="SES92967.1"/>
    </source>
</evidence>
<dbReference type="CDD" id="cd13553">
    <property type="entry name" value="PBP2_NrtA_CpmA_like"/>
    <property type="match status" value="1"/>
</dbReference>
<dbReference type="PANTHER" id="PTHR30024:SF43">
    <property type="entry name" value="BLL4572 PROTEIN"/>
    <property type="match status" value="1"/>
</dbReference>
<dbReference type="RefSeq" id="WP_242939675.1">
    <property type="nucleotide sequence ID" value="NZ_FOHN01000005.1"/>
</dbReference>
<feature type="chain" id="PRO_5038763721" evidence="6">
    <location>
        <begin position="25"/>
        <end position="324"/>
    </location>
</feature>
<feature type="signal peptide" evidence="6">
    <location>
        <begin position="1"/>
        <end position="24"/>
    </location>
</feature>
<keyword evidence="2" id="KW-0813">Transport</keyword>
<keyword evidence="5" id="KW-0472">Membrane</keyword>
<evidence type="ECO:0000256" key="2">
    <source>
        <dbReference type="ARBA" id="ARBA00022448"/>
    </source>
</evidence>
<dbReference type="GO" id="GO:0005886">
    <property type="term" value="C:plasma membrane"/>
    <property type="evidence" value="ECO:0007669"/>
    <property type="project" value="UniProtKB-SubCell"/>
</dbReference>
<dbReference type="Proteomes" id="UP000199800">
    <property type="component" value="Unassembled WGS sequence"/>
</dbReference>
<dbReference type="SUPFAM" id="SSF53850">
    <property type="entry name" value="Periplasmic binding protein-like II"/>
    <property type="match status" value="1"/>
</dbReference>
<evidence type="ECO:0000256" key="1">
    <source>
        <dbReference type="ARBA" id="ARBA00004533"/>
    </source>
</evidence>
<keyword evidence="8" id="KW-1185">Reference proteome</keyword>
<accession>A0A1I0AFG6</accession>
<comment type="subcellular location">
    <subcellularLocation>
        <location evidence="1">Cell inner membrane</location>
    </subcellularLocation>
</comment>
<sequence>MKRKVIHILTGAMLVAAGVLGIAAASHKEISHIAADTRPVVKIAYLPTTHSLALLEQAKLEKENLNYHIELVKYGTWPDLSDALNSGQVDGAVELTELAMKAKAKGIPIKAVALGHRDGNIVVTDKSIKSAKELKGKSFAIPSKLSSHNVLLKLLLEKNGLQEKDIHIIELSPSEMPFALVSGQIAGYCVAEPFGGKAVHADVANVLYKSEGLWKDSICCALVFQENFLKRKIANEVIQDYIDAGSYLEEHKKEAVETGETYLSVDKEVLQVSLQWISFFDLKLSKEAYDTLCESLIQYGIMESPPLYEEFVSDYDSKVGADTQ</sequence>
<dbReference type="STRING" id="29364.SAMN04487772_105130"/>
<evidence type="ECO:0000256" key="5">
    <source>
        <dbReference type="ARBA" id="ARBA00023136"/>
    </source>
</evidence>
<proteinExistence type="predicted"/>
<keyword evidence="6" id="KW-0732">Signal</keyword>
<reference evidence="7 8" key="1">
    <citation type="submission" date="2016-10" db="EMBL/GenBank/DDBJ databases">
        <authorList>
            <person name="de Groot N.N."/>
        </authorList>
    </citation>
    <scope>NUCLEOTIDE SEQUENCE [LARGE SCALE GENOMIC DNA]</scope>
    <source>
        <strain evidence="7 8">DSM 1801</strain>
    </source>
</reference>
<evidence type="ECO:0000256" key="4">
    <source>
        <dbReference type="ARBA" id="ARBA00022519"/>
    </source>
</evidence>
<protein>
    <submittedName>
        <fullName evidence="7">NitT/TauT family transport system substrate-binding protein</fullName>
    </submittedName>
</protein>
<dbReference type="EMBL" id="FOHN01000005">
    <property type="protein sequence ID" value="SES92967.1"/>
    <property type="molecule type" value="Genomic_DNA"/>
</dbReference>
<evidence type="ECO:0000313" key="8">
    <source>
        <dbReference type="Proteomes" id="UP000199800"/>
    </source>
</evidence>
<gene>
    <name evidence="7" type="ORF">SAMN04487772_105130</name>
</gene>
<dbReference type="AlphaFoldDB" id="A0A1I0AFG6"/>
<evidence type="ECO:0000256" key="6">
    <source>
        <dbReference type="SAM" id="SignalP"/>
    </source>
</evidence>
<organism evidence="7 8">
    <name type="scientific">[Clostridium] polysaccharolyticum</name>
    <dbReference type="NCBI Taxonomy" id="29364"/>
    <lineage>
        <taxon>Bacteria</taxon>
        <taxon>Bacillati</taxon>
        <taxon>Bacillota</taxon>
        <taxon>Clostridia</taxon>
        <taxon>Lachnospirales</taxon>
        <taxon>Lachnospiraceae</taxon>
    </lineage>
</organism>